<dbReference type="RefSeq" id="WP_284293823.1">
    <property type="nucleotide sequence ID" value="NZ_BSUK01000001.1"/>
</dbReference>
<keyword evidence="2" id="KW-0472">Membrane</keyword>
<comment type="caution">
    <text evidence="4">The sequence shown here is derived from an EMBL/GenBank/DDBJ whole genome shotgun (WGS) entry which is preliminary data.</text>
</comment>
<gene>
    <name evidence="4" type="ORF">GCM10025864_29200</name>
</gene>
<sequence length="416" mass="42401">MTLTDPFPATDTPPHRPGGSGPVRGDGTTTRTRARRRWRAMRWVVGLVLLGAFVTLLLALLRPPSSDTPYAPDAAGPDGGRAVAQILGRHGVHVTYTRSAERAASLARAGTTLAVLPGDTYGDDLSDADLDLLAGTDADLALVGPSDASLAALAPELTWGWGGGYVTTSTASCADPDARAAGTITSAGGGFLPSGPAADRVVTTCFPPDAAEARTGSYAVVDGTRRVAVLDDAVILTNAHLAEAGNAALVLRMLGRHADLVWLVPEADRGADASDGTGASALLPPGSGAVAAWLLVVAVVAIVWRGRRLGPLVAEDLPVVVRASEATRGRGRLYRAGGSRGHAAAGLRAATAARLAARLGVPAGATPEALVDAVVRATGRPAPDVHGLLYGPPPPDDAALLTLARHLDDLESEVRP</sequence>
<reference evidence="5" key="1">
    <citation type="journal article" date="2019" name="Int. J. Syst. Evol. Microbiol.">
        <title>The Global Catalogue of Microorganisms (GCM) 10K type strain sequencing project: providing services to taxonomists for standard genome sequencing and annotation.</title>
        <authorList>
            <consortium name="The Broad Institute Genomics Platform"/>
            <consortium name="The Broad Institute Genome Sequencing Center for Infectious Disease"/>
            <person name="Wu L."/>
            <person name="Ma J."/>
        </authorList>
    </citation>
    <scope>NUCLEOTIDE SEQUENCE [LARGE SCALE GENOMIC DNA]</scope>
    <source>
        <strain evidence="5">NBRC 106348</strain>
    </source>
</reference>
<organism evidence="4 5">
    <name type="scientific">Luteimicrobium album</name>
    <dbReference type="NCBI Taxonomy" id="1054550"/>
    <lineage>
        <taxon>Bacteria</taxon>
        <taxon>Bacillati</taxon>
        <taxon>Actinomycetota</taxon>
        <taxon>Actinomycetes</taxon>
        <taxon>Micrococcales</taxon>
        <taxon>Luteimicrobium</taxon>
    </lineage>
</organism>
<feature type="domain" description="DUF4350" evidence="3">
    <location>
        <begin position="73"/>
        <end position="254"/>
    </location>
</feature>
<keyword evidence="5" id="KW-1185">Reference proteome</keyword>
<evidence type="ECO:0000259" key="3">
    <source>
        <dbReference type="Pfam" id="PF14258"/>
    </source>
</evidence>
<evidence type="ECO:0000313" key="5">
    <source>
        <dbReference type="Proteomes" id="UP001157091"/>
    </source>
</evidence>
<keyword evidence="2" id="KW-1133">Transmembrane helix</keyword>
<proteinExistence type="predicted"/>
<dbReference type="Proteomes" id="UP001157091">
    <property type="component" value="Unassembled WGS sequence"/>
</dbReference>
<dbReference type="EMBL" id="BSUK01000001">
    <property type="protein sequence ID" value="GMA25161.1"/>
    <property type="molecule type" value="Genomic_DNA"/>
</dbReference>
<accession>A0ABQ6I3C2</accession>
<evidence type="ECO:0000313" key="4">
    <source>
        <dbReference type="EMBL" id="GMA25161.1"/>
    </source>
</evidence>
<dbReference type="InterPro" id="IPR025646">
    <property type="entry name" value="DUF4350"/>
</dbReference>
<name>A0ABQ6I3C2_9MICO</name>
<feature type="transmembrane region" description="Helical" evidence="2">
    <location>
        <begin position="40"/>
        <end position="61"/>
    </location>
</feature>
<evidence type="ECO:0000256" key="1">
    <source>
        <dbReference type="SAM" id="MobiDB-lite"/>
    </source>
</evidence>
<evidence type="ECO:0000256" key="2">
    <source>
        <dbReference type="SAM" id="Phobius"/>
    </source>
</evidence>
<feature type="region of interest" description="Disordered" evidence="1">
    <location>
        <begin position="1"/>
        <end position="33"/>
    </location>
</feature>
<keyword evidence="2" id="KW-0812">Transmembrane</keyword>
<dbReference type="Pfam" id="PF14258">
    <property type="entry name" value="DUF4350"/>
    <property type="match status" value="1"/>
</dbReference>
<protein>
    <recommendedName>
        <fullName evidence="3">DUF4350 domain-containing protein</fullName>
    </recommendedName>
</protein>